<accession>A0A499UNX8</accession>
<dbReference type="GO" id="GO:0005524">
    <property type="term" value="F:ATP binding"/>
    <property type="evidence" value="ECO:0007669"/>
    <property type="project" value="UniProtKB-KW"/>
</dbReference>
<dbReference type="PANTHER" id="PTHR43158:SF2">
    <property type="entry name" value="SKFA PEPTIDE EXPORT ATP-BINDING PROTEIN SKFE"/>
    <property type="match status" value="1"/>
</dbReference>
<sequence length="144" mass="14756">MPATTHVPARERAQLTCTDIRVERGGNTVLSGVGMNVSPRSRWGIVGENGRGKSTLLHVLAGTLAPDGVTVAGRLHQPATLSVTSGDRLIVTGPNGAGKSTLTEDGRAVTVAVTALPTAVINDQAELPKVMQHVMGLVDTAACG</sequence>
<keyword evidence="1" id="KW-0547">Nucleotide-binding</keyword>
<organism evidence="4 5">
    <name type="scientific">Streptomyces antimycoticus</name>
    <dbReference type="NCBI Taxonomy" id="68175"/>
    <lineage>
        <taxon>Bacteria</taxon>
        <taxon>Bacillati</taxon>
        <taxon>Actinomycetota</taxon>
        <taxon>Actinomycetes</taxon>
        <taxon>Kitasatosporales</taxon>
        <taxon>Streptomycetaceae</taxon>
        <taxon>Streptomyces</taxon>
        <taxon>Streptomyces violaceusniger group</taxon>
    </lineage>
</organism>
<dbReference type="Gene3D" id="3.40.50.300">
    <property type="entry name" value="P-loop containing nucleotide triphosphate hydrolases"/>
    <property type="match status" value="2"/>
</dbReference>
<name>A0A499UNX8_9ACTN</name>
<feature type="domain" description="ABC transporter" evidence="3">
    <location>
        <begin position="31"/>
        <end position="68"/>
    </location>
</feature>
<reference evidence="4 5" key="1">
    <citation type="journal article" date="2020" name="Int. J. Syst. Evol. Microbiol.">
        <title>Reclassification of Streptomyces castelarensis and Streptomyces sporoclivatus as later heterotypic synonyms of Streptomyces antimycoticus.</title>
        <authorList>
            <person name="Komaki H."/>
            <person name="Tamura T."/>
        </authorList>
    </citation>
    <scope>NUCLEOTIDE SEQUENCE [LARGE SCALE GENOMIC DNA]</scope>
    <source>
        <strain evidence="4 5">NBRC 100767</strain>
    </source>
</reference>
<dbReference type="GO" id="GO:0016887">
    <property type="term" value="F:ATP hydrolysis activity"/>
    <property type="evidence" value="ECO:0007669"/>
    <property type="project" value="InterPro"/>
</dbReference>
<evidence type="ECO:0000313" key="4">
    <source>
        <dbReference type="EMBL" id="BBJ42240.1"/>
    </source>
</evidence>
<dbReference type="Pfam" id="PF00005">
    <property type="entry name" value="ABC_tran"/>
    <property type="match status" value="1"/>
</dbReference>
<evidence type="ECO:0000313" key="5">
    <source>
        <dbReference type="Proteomes" id="UP000463951"/>
    </source>
</evidence>
<proteinExistence type="predicted"/>
<evidence type="ECO:0000256" key="1">
    <source>
        <dbReference type="ARBA" id="ARBA00022741"/>
    </source>
</evidence>
<dbReference type="InterPro" id="IPR003439">
    <property type="entry name" value="ABC_transporter-like_ATP-bd"/>
</dbReference>
<evidence type="ECO:0000259" key="3">
    <source>
        <dbReference type="Pfam" id="PF00005"/>
    </source>
</evidence>
<keyword evidence="2" id="KW-0067">ATP-binding</keyword>
<protein>
    <recommendedName>
        <fullName evidence="3">ABC transporter domain-containing protein</fullName>
    </recommendedName>
</protein>
<gene>
    <name evidence="4" type="ORF">SSPO_049580</name>
</gene>
<dbReference type="AlphaFoldDB" id="A0A499UNX8"/>
<dbReference type="InterPro" id="IPR027417">
    <property type="entry name" value="P-loop_NTPase"/>
</dbReference>
<dbReference type="EMBL" id="AP019620">
    <property type="protein sequence ID" value="BBJ42240.1"/>
    <property type="molecule type" value="Genomic_DNA"/>
</dbReference>
<dbReference type="Proteomes" id="UP000463951">
    <property type="component" value="Chromosome"/>
</dbReference>
<dbReference type="PANTHER" id="PTHR43158">
    <property type="entry name" value="SKFA PEPTIDE EXPORT ATP-BINDING PROTEIN SKFE"/>
    <property type="match status" value="1"/>
</dbReference>
<dbReference type="SUPFAM" id="SSF52540">
    <property type="entry name" value="P-loop containing nucleoside triphosphate hydrolases"/>
    <property type="match status" value="2"/>
</dbReference>
<evidence type="ECO:0000256" key="2">
    <source>
        <dbReference type="ARBA" id="ARBA00022840"/>
    </source>
</evidence>